<evidence type="ECO:0000313" key="2">
    <source>
        <dbReference type="Proteomes" id="UP000765509"/>
    </source>
</evidence>
<comment type="caution">
    <text evidence="1">The sequence shown here is derived from an EMBL/GenBank/DDBJ whole genome shotgun (WGS) entry which is preliminary data.</text>
</comment>
<organism evidence="1 2">
    <name type="scientific">Austropuccinia psidii MF-1</name>
    <dbReference type="NCBI Taxonomy" id="1389203"/>
    <lineage>
        <taxon>Eukaryota</taxon>
        <taxon>Fungi</taxon>
        <taxon>Dikarya</taxon>
        <taxon>Basidiomycota</taxon>
        <taxon>Pucciniomycotina</taxon>
        <taxon>Pucciniomycetes</taxon>
        <taxon>Pucciniales</taxon>
        <taxon>Sphaerophragmiaceae</taxon>
        <taxon>Austropuccinia</taxon>
    </lineage>
</organism>
<keyword evidence="2" id="KW-1185">Reference proteome</keyword>
<dbReference type="AlphaFoldDB" id="A0A9Q3H9W4"/>
<sequence length="80" mass="9404">MKPPNRNLLRWNINIQEYRDNMDIGDKAGNNHKNDDGLSRWALHNKPQNHAYFPKISEPQISIEVINITDVGTEFFEEVR</sequence>
<gene>
    <name evidence="1" type="ORF">O181_036392</name>
</gene>
<protein>
    <submittedName>
        <fullName evidence="1">Uncharacterized protein</fullName>
    </submittedName>
</protein>
<dbReference type="OrthoDB" id="425619at2759"/>
<dbReference type="Proteomes" id="UP000765509">
    <property type="component" value="Unassembled WGS sequence"/>
</dbReference>
<evidence type="ECO:0000313" key="1">
    <source>
        <dbReference type="EMBL" id="MBW0496677.1"/>
    </source>
</evidence>
<dbReference type="EMBL" id="AVOT02013764">
    <property type="protein sequence ID" value="MBW0496677.1"/>
    <property type="molecule type" value="Genomic_DNA"/>
</dbReference>
<proteinExistence type="predicted"/>
<name>A0A9Q3H9W4_9BASI</name>
<accession>A0A9Q3H9W4</accession>
<reference evidence="1" key="1">
    <citation type="submission" date="2021-03" db="EMBL/GenBank/DDBJ databases">
        <title>Draft genome sequence of rust myrtle Austropuccinia psidii MF-1, a brazilian biotype.</title>
        <authorList>
            <person name="Quecine M.C."/>
            <person name="Pachon D.M.R."/>
            <person name="Bonatelli M.L."/>
            <person name="Correr F.H."/>
            <person name="Franceschini L.M."/>
            <person name="Leite T.F."/>
            <person name="Margarido G.R.A."/>
            <person name="Almeida C.A."/>
            <person name="Ferrarezi J.A."/>
            <person name="Labate C.A."/>
        </authorList>
    </citation>
    <scope>NUCLEOTIDE SEQUENCE</scope>
    <source>
        <strain evidence="1">MF-1</strain>
    </source>
</reference>